<reference evidence="1 2" key="1">
    <citation type="submission" date="2018-02" db="EMBL/GenBank/DDBJ databases">
        <title>The draft genome of Phyllobacterium sp. 1N-3.</title>
        <authorList>
            <person name="Liu L."/>
            <person name="Li L."/>
            <person name="Zhang X."/>
            <person name="Wang T."/>
            <person name="Liang L."/>
        </authorList>
    </citation>
    <scope>NUCLEOTIDE SEQUENCE [LARGE SCALE GENOMIC DNA]</scope>
    <source>
        <strain evidence="1 2">1N-3</strain>
    </source>
</reference>
<accession>A0A2S9IRI4</accession>
<dbReference type="AlphaFoldDB" id="A0A2S9IRI4"/>
<dbReference type="RefSeq" id="WP_105742381.1">
    <property type="nucleotide sequence ID" value="NZ_PVBR01000008.1"/>
</dbReference>
<dbReference type="Pfam" id="PF13711">
    <property type="entry name" value="DUF4160"/>
    <property type="match status" value="1"/>
</dbReference>
<keyword evidence="2" id="KW-1185">Reference proteome</keyword>
<organism evidence="1 2">
    <name type="scientific">Phyllobacterium phragmitis</name>
    <dbReference type="NCBI Taxonomy" id="2670329"/>
    <lineage>
        <taxon>Bacteria</taxon>
        <taxon>Pseudomonadati</taxon>
        <taxon>Pseudomonadota</taxon>
        <taxon>Alphaproteobacteria</taxon>
        <taxon>Hyphomicrobiales</taxon>
        <taxon>Phyllobacteriaceae</taxon>
        <taxon>Phyllobacterium</taxon>
    </lineage>
</organism>
<evidence type="ECO:0000313" key="1">
    <source>
        <dbReference type="EMBL" id="PRD43142.1"/>
    </source>
</evidence>
<gene>
    <name evidence="1" type="ORF">C5748_13130</name>
</gene>
<dbReference type="InterPro" id="IPR025427">
    <property type="entry name" value="DUF4160"/>
</dbReference>
<dbReference type="Proteomes" id="UP000239434">
    <property type="component" value="Unassembled WGS sequence"/>
</dbReference>
<name>A0A2S9IRI4_9HYPH</name>
<sequence>MVTIYRAYGLRIVIFTDDHEPAHVHVFGDGHAKVNLIGADGGPELIWAEGMKRNEVRRAMNVVAEQQADFLARWRDIHG</sequence>
<comment type="caution">
    <text evidence="1">The sequence shown here is derived from an EMBL/GenBank/DDBJ whole genome shotgun (WGS) entry which is preliminary data.</text>
</comment>
<proteinExistence type="predicted"/>
<dbReference type="EMBL" id="PVBR01000008">
    <property type="protein sequence ID" value="PRD43142.1"/>
    <property type="molecule type" value="Genomic_DNA"/>
</dbReference>
<evidence type="ECO:0000313" key="2">
    <source>
        <dbReference type="Proteomes" id="UP000239434"/>
    </source>
</evidence>
<protein>
    <submittedName>
        <fullName evidence="1">DUF4160 domain-containing protein</fullName>
    </submittedName>
</protein>